<comment type="caution">
    <text evidence="2">The sequence shown here is derived from an EMBL/GenBank/DDBJ whole genome shotgun (WGS) entry which is preliminary data.</text>
</comment>
<keyword evidence="1" id="KW-1133">Transmembrane helix</keyword>
<protein>
    <submittedName>
        <fullName evidence="2">Unnamed protein product</fullName>
    </submittedName>
</protein>
<evidence type="ECO:0000313" key="2">
    <source>
        <dbReference type="EMBL" id="GMG27813.1"/>
    </source>
</evidence>
<keyword evidence="3" id="KW-1185">Reference proteome</keyword>
<feature type="transmembrane region" description="Helical" evidence="1">
    <location>
        <begin position="108"/>
        <end position="132"/>
    </location>
</feature>
<gene>
    <name evidence="2" type="ORF">Amon01_000348900</name>
</gene>
<dbReference type="EMBL" id="BSXU01001473">
    <property type="protein sequence ID" value="GMG27813.1"/>
    <property type="molecule type" value="Genomic_DNA"/>
</dbReference>
<evidence type="ECO:0000256" key="1">
    <source>
        <dbReference type="SAM" id="Phobius"/>
    </source>
</evidence>
<keyword evidence="1" id="KW-0812">Transmembrane</keyword>
<evidence type="ECO:0000313" key="3">
    <source>
        <dbReference type="Proteomes" id="UP001165063"/>
    </source>
</evidence>
<organism evidence="2 3">
    <name type="scientific">Ambrosiozyma monospora</name>
    <name type="common">Yeast</name>
    <name type="synonym">Endomycopsis monosporus</name>
    <dbReference type="NCBI Taxonomy" id="43982"/>
    <lineage>
        <taxon>Eukaryota</taxon>
        <taxon>Fungi</taxon>
        <taxon>Dikarya</taxon>
        <taxon>Ascomycota</taxon>
        <taxon>Saccharomycotina</taxon>
        <taxon>Pichiomycetes</taxon>
        <taxon>Pichiales</taxon>
        <taxon>Pichiaceae</taxon>
        <taxon>Ambrosiozyma</taxon>
    </lineage>
</organism>
<dbReference type="Proteomes" id="UP001165063">
    <property type="component" value="Unassembled WGS sequence"/>
</dbReference>
<reference evidence="2" key="1">
    <citation type="submission" date="2023-04" db="EMBL/GenBank/DDBJ databases">
        <title>Ambrosiozyma monospora NBRC 1965.</title>
        <authorList>
            <person name="Ichikawa N."/>
            <person name="Sato H."/>
            <person name="Tonouchi N."/>
        </authorList>
    </citation>
    <scope>NUCLEOTIDE SEQUENCE</scope>
    <source>
        <strain evidence="2">NBRC 1965</strain>
    </source>
</reference>
<dbReference type="AlphaFoldDB" id="A0A9W7DGC2"/>
<accession>A0A9W7DGC2</accession>
<name>A0A9W7DGC2_AMBMO</name>
<sequence>MPDILLTDYAIIPENEVTTITKVSTVTVTVDQSWYMKIDKRATIESVSDLPSTSTTITTFARSVASPSLSPSSSTSSHKVIATEAGSGISSYFSTPLENNKSSDQTTLILAISIPIGVIFLCLVFFSVWYLYFKRKDQNDYAGSLFPTPESKDRHASASSSTLNGSTSFKKQPFTTFKSSTIYSDSITDIEKNAGLDHSTDVGDVSKGVESGQTFKEFGPVKVNRVNSPSNRIKSWFNRRSIQGVMYNADNSKFKIDPNHSDSSINLAHCSTSPNSCS</sequence>
<keyword evidence="1" id="KW-0472">Membrane</keyword>
<proteinExistence type="predicted"/>